<keyword evidence="3" id="KW-1185">Reference proteome</keyword>
<evidence type="ECO:0000313" key="2">
    <source>
        <dbReference type="EMBL" id="KAK3277972.1"/>
    </source>
</evidence>
<dbReference type="SUPFAM" id="SSF53474">
    <property type="entry name" value="alpha/beta-Hydrolases"/>
    <property type="match status" value="1"/>
</dbReference>
<dbReference type="EMBL" id="LGRX02005721">
    <property type="protein sequence ID" value="KAK3277972.1"/>
    <property type="molecule type" value="Genomic_DNA"/>
</dbReference>
<sequence length="858" mass="93880">MLRRFSNDLMEGLRHGVPPSSNASSQSTSIPSQRYERSGDIQTIRIDEPEITTWEKGMPYRITWSCEGVQSVNIFLVQSPKRPKVPASETDPPAMHDSLPEDSKEGANHEESCRGPLEDDAETYGLELAPDEAACLEEDEAEDVTLPADHVCMNEEIEIALDDDSAIKGVEAPEPTSEGLAQNNGAAGRRAKTWMGMLGKVAARTAGTLRGTVTGTMRALHKVPVARQVNCQPGSNQVEWVVPFNLRSGNYRLLLVSLQDPVYSSADQALEFVAAGSVVEAWLPGIHIVDGSKDSRERVCQVHQQQTLRCASEAEQAYKWELPLFGLAAFASHAYCSAADDPCCYPSLASYIFENRQVDAVEQVEAFAKCFRLEAQHLGSRKMVRGLRIKVYQEYSSRGRTTKGMVSGTRKEPLTVVAIKGTNKFQVADLWQNANIVLFGEAKAYVEEAVKVVLYEMEVRELIRAPHSVYVVGHSLGAQQRAPAQPAVRGVQTGGHIAAEVGRRISGIHSVAFCLPYLAAPRSQYPGLTVVNVVGDPVTLGFNNRGVGDIVLSYPPTYRGMHLHNHRLAARQLCLFSRENIAASREQFRGGCPAPELPPPEALDRSPPNREMSGSQSASDRQPDRRWVTERLVAAAAAWANGDTESTAPRWVALDADLGLATSLARAVLSAHREAHVVGPMGLQSKMWAVEQRFAARVHECHDLTPRPGSRVQDLPSGEGPPHARLLSEAEELDVLVVCEGHWRAQLPELLQRLRRDGALIFDGRTPLPGCGDGAVKVNASCESEARSQVEEWLLESQEELLELAAQFGMRILSYENAILNGSSAYDTSCSGHDGNTSRQLLHAVRSKHHREGPGNHA</sequence>
<dbReference type="Proteomes" id="UP001190700">
    <property type="component" value="Unassembled WGS sequence"/>
</dbReference>
<proteinExistence type="predicted"/>
<feature type="compositionally biased region" description="Low complexity" evidence="1">
    <location>
        <begin position="18"/>
        <end position="32"/>
    </location>
</feature>
<dbReference type="InterPro" id="IPR029058">
    <property type="entry name" value="AB_hydrolase_fold"/>
</dbReference>
<comment type="caution">
    <text evidence="2">The sequence shown here is derived from an EMBL/GenBank/DDBJ whole genome shotgun (WGS) entry which is preliminary data.</text>
</comment>
<dbReference type="AlphaFoldDB" id="A0AAE0GH70"/>
<gene>
    <name evidence="2" type="ORF">CYMTET_14060</name>
</gene>
<feature type="region of interest" description="Disordered" evidence="1">
    <location>
        <begin position="589"/>
        <end position="626"/>
    </location>
</feature>
<reference evidence="2 3" key="1">
    <citation type="journal article" date="2015" name="Genome Biol. Evol.">
        <title>Comparative Genomics of a Bacterivorous Green Alga Reveals Evolutionary Causalities and Consequences of Phago-Mixotrophic Mode of Nutrition.</title>
        <authorList>
            <person name="Burns J.A."/>
            <person name="Paasch A."/>
            <person name="Narechania A."/>
            <person name="Kim E."/>
        </authorList>
    </citation>
    <scope>NUCLEOTIDE SEQUENCE [LARGE SCALE GENOMIC DNA]</scope>
    <source>
        <strain evidence="2 3">PLY_AMNH</strain>
    </source>
</reference>
<evidence type="ECO:0000256" key="1">
    <source>
        <dbReference type="SAM" id="MobiDB-lite"/>
    </source>
</evidence>
<organism evidence="2 3">
    <name type="scientific">Cymbomonas tetramitiformis</name>
    <dbReference type="NCBI Taxonomy" id="36881"/>
    <lineage>
        <taxon>Eukaryota</taxon>
        <taxon>Viridiplantae</taxon>
        <taxon>Chlorophyta</taxon>
        <taxon>Pyramimonadophyceae</taxon>
        <taxon>Pyramimonadales</taxon>
        <taxon>Pyramimonadaceae</taxon>
        <taxon>Cymbomonas</taxon>
    </lineage>
</organism>
<protein>
    <submittedName>
        <fullName evidence="2">Uncharacterized protein</fullName>
    </submittedName>
</protein>
<accession>A0AAE0GH70</accession>
<feature type="compositionally biased region" description="Basic and acidic residues" evidence="1">
    <location>
        <begin position="98"/>
        <end position="117"/>
    </location>
</feature>
<name>A0AAE0GH70_9CHLO</name>
<feature type="region of interest" description="Disordered" evidence="1">
    <location>
        <begin position="82"/>
        <end position="117"/>
    </location>
</feature>
<evidence type="ECO:0000313" key="3">
    <source>
        <dbReference type="Proteomes" id="UP001190700"/>
    </source>
</evidence>
<feature type="region of interest" description="Disordered" evidence="1">
    <location>
        <begin position="11"/>
        <end position="41"/>
    </location>
</feature>